<dbReference type="RefSeq" id="WP_011474771.1">
    <property type="nucleotide sequence ID" value="NC_007925.1"/>
</dbReference>
<feature type="region of interest" description="Disordered" evidence="1">
    <location>
        <begin position="1"/>
        <end position="24"/>
    </location>
</feature>
<dbReference type="EMBL" id="CP000301">
    <property type="protein sequence ID" value="ABD89890.1"/>
    <property type="molecule type" value="Genomic_DNA"/>
</dbReference>
<name>Q20Y96_RHOPB</name>
<evidence type="ECO:0000313" key="2">
    <source>
        <dbReference type="EMBL" id="ABD89890.1"/>
    </source>
</evidence>
<accession>Q20Y96</accession>
<proteinExistence type="predicted"/>
<dbReference type="eggNOG" id="ENOG5033B4G">
    <property type="taxonomic scope" value="Bacteria"/>
</dbReference>
<organism evidence="2">
    <name type="scientific">Rhodopseudomonas palustris (strain BisB18)</name>
    <dbReference type="NCBI Taxonomy" id="316056"/>
    <lineage>
        <taxon>Bacteria</taxon>
        <taxon>Pseudomonadati</taxon>
        <taxon>Pseudomonadota</taxon>
        <taxon>Alphaproteobacteria</taxon>
        <taxon>Hyphomicrobiales</taxon>
        <taxon>Nitrobacteraceae</taxon>
        <taxon>Rhodopseudomonas</taxon>
    </lineage>
</organism>
<evidence type="ECO:0000256" key="1">
    <source>
        <dbReference type="SAM" id="MobiDB-lite"/>
    </source>
</evidence>
<dbReference type="AlphaFoldDB" id="Q20Y96"/>
<dbReference type="OrthoDB" id="8481382at2"/>
<sequence>MSGFISPIAFTSSSSSPLSNKPLDTKPLLDALKPQTVEEKFLAYANMTPAEKLRDSLLKSIGVTEDDLKTMSPKDREAIEDKIKEKIKEAAENQTEKKTGFITDISV</sequence>
<protein>
    <submittedName>
        <fullName evidence="2">Uncharacterized protein</fullName>
    </submittedName>
</protein>
<dbReference type="KEGG" id="rpc:RPC_4367"/>
<dbReference type="HOGENOM" id="CLU_168195_0_0_5"/>
<gene>
    <name evidence="2" type="ordered locus">RPC_4367</name>
</gene>
<reference evidence="2" key="1">
    <citation type="submission" date="2006-03" db="EMBL/GenBank/DDBJ databases">
        <title>Complete sequence of Rhodopseudomonas palustris BisB18.</title>
        <authorList>
            <consortium name="US DOE Joint Genome Institute"/>
            <person name="Copeland A."/>
            <person name="Lucas S."/>
            <person name="Lapidus A."/>
            <person name="Barry K."/>
            <person name="Detter J.C."/>
            <person name="Glavina del Rio T."/>
            <person name="Hammon N."/>
            <person name="Israni S."/>
            <person name="Dalin E."/>
            <person name="Tice H."/>
            <person name="Pitluck S."/>
            <person name="Chain P."/>
            <person name="Malfatti S."/>
            <person name="Shin M."/>
            <person name="Vergez L."/>
            <person name="Schmutz J."/>
            <person name="Larimer F."/>
            <person name="Land M."/>
            <person name="Hauser L."/>
            <person name="Pelletier D.A."/>
            <person name="Kyrpides N."/>
            <person name="Anderson I."/>
            <person name="Oda Y."/>
            <person name="Harwood C.S."/>
            <person name="Richardson P."/>
        </authorList>
    </citation>
    <scope>NUCLEOTIDE SEQUENCE [LARGE SCALE GENOMIC DNA]</scope>
    <source>
        <strain evidence="2">BisB18</strain>
    </source>
</reference>
<dbReference type="STRING" id="316056.RPC_4367"/>